<dbReference type="Gene3D" id="1.10.555.10">
    <property type="entry name" value="Rho GTPase activation protein"/>
    <property type="match status" value="2"/>
</dbReference>
<evidence type="ECO:0000256" key="2">
    <source>
        <dbReference type="ARBA" id="ARBA00022490"/>
    </source>
</evidence>
<reference evidence="4" key="1">
    <citation type="submission" date="2018-05" db="EMBL/GenBank/DDBJ databases">
        <authorList>
            <person name="Pedro S.L.S."/>
            <person name="Freitas R.C."/>
            <person name="Barreto A.S."/>
            <person name="Lima A.O.S."/>
        </authorList>
    </citation>
    <scope>NUCLEOTIDE SEQUENCE</scope>
    <source>
        <strain evidence="4">BP203</strain>
        <tissue evidence="4">Muscle</tissue>
    </source>
</reference>
<name>A0ABX0SCJ2_PONBL</name>
<dbReference type="SMART" id="SM00324">
    <property type="entry name" value="RhoGAP"/>
    <property type="match status" value="1"/>
</dbReference>
<gene>
    <name evidence="4" type="ORF">BU61_9524</name>
</gene>
<evidence type="ECO:0000313" key="5">
    <source>
        <dbReference type="Proteomes" id="UP001165941"/>
    </source>
</evidence>
<comment type="caution">
    <text evidence="4">The sequence shown here is derived from an EMBL/GenBank/DDBJ whole genome shotgun (WGS) entry which is preliminary data.</text>
</comment>
<dbReference type="PROSITE" id="PS50238">
    <property type="entry name" value="RHOGAP"/>
    <property type="match status" value="1"/>
</dbReference>
<keyword evidence="5" id="KW-1185">Reference proteome</keyword>
<dbReference type="SUPFAM" id="SSF48350">
    <property type="entry name" value="GTPase activation domain, GAP"/>
    <property type="match status" value="2"/>
</dbReference>
<dbReference type="InterPro" id="IPR008936">
    <property type="entry name" value="Rho_GTPase_activation_prot"/>
</dbReference>
<protein>
    <submittedName>
        <fullName evidence="4">Myosin IXB isoform 2-like protein</fullName>
    </submittedName>
</protein>
<dbReference type="InterPro" id="IPR046987">
    <property type="entry name" value="Myo9"/>
</dbReference>
<dbReference type="Proteomes" id="UP001165941">
    <property type="component" value="Unassembled WGS sequence"/>
</dbReference>
<feature type="domain" description="Rho-GAP" evidence="3">
    <location>
        <begin position="60"/>
        <end position="284"/>
    </location>
</feature>
<evidence type="ECO:0000256" key="1">
    <source>
        <dbReference type="ARBA" id="ARBA00004496"/>
    </source>
</evidence>
<evidence type="ECO:0000259" key="3">
    <source>
        <dbReference type="PROSITE" id="PS50238"/>
    </source>
</evidence>
<proteinExistence type="predicted"/>
<evidence type="ECO:0000313" key="4">
    <source>
        <dbReference type="EMBL" id="NIG61165.1"/>
    </source>
</evidence>
<dbReference type="EMBL" id="PGGH01261325">
    <property type="protein sequence ID" value="NIG61165.1"/>
    <property type="molecule type" value="Genomic_DNA"/>
</dbReference>
<accession>A0ABX0SCJ2</accession>
<dbReference type="PANTHER" id="PTHR46184:SF2">
    <property type="entry name" value="UNCONVENTIONAL MYOSIN-IXB"/>
    <property type="match status" value="1"/>
</dbReference>
<sequence length="350" mass="37869">MGPQCAVSDCPLSLPHHDLLVCKMTCHKKCVHKIQTYCSYTSGKKIEPGTEPGHFGVCVDSLTSDKVSVPVVLEKLLEHVEMHGLYTEGLYRKSGAANRTRELRQALQTDPTAVKLENFPIHAITGVLKQWLRELPEPLMTFAQYGDFLRAVAGGSPAPWGLSGEGRRELTPRTLLELPEKQEQLAAIYAVLEHLPEANHNSLERLIFHLVKQVPALLLPRSLGGGVPARAPTTAFPGLAFSGGSTPGCEPILGGPEGGPRLLRGTSPPCKSERFSPHGCGSTFPGSGLWSWGSLWLPPNCGSLHRVALLEDVNRMSPSALAIIFAPCLLRCPDNSDPLTSMKDVLKITT</sequence>
<dbReference type="InterPro" id="IPR000198">
    <property type="entry name" value="RhoGAP_dom"/>
</dbReference>
<comment type="subcellular location">
    <subcellularLocation>
        <location evidence="1">Cytoplasm</location>
    </subcellularLocation>
</comment>
<dbReference type="Pfam" id="PF00620">
    <property type="entry name" value="RhoGAP"/>
    <property type="match status" value="2"/>
</dbReference>
<keyword evidence="2" id="KW-0963">Cytoplasm</keyword>
<organism evidence="4 5">
    <name type="scientific">Pontoporia blainvillei</name>
    <name type="common">Franciscana</name>
    <name type="synonym">Delphinus blainvillei</name>
    <dbReference type="NCBI Taxonomy" id="48723"/>
    <lineage>
        <taxon>Eukaryota</taxon>
        <taxon>Metazoa</taxon>
        <taxon>Chordata</taxon>
        <taxon>Craniata</taxon>
        <taxon>Vertebrata</taxon>
        <taxon>Euteleostomi</taxon>
        <taxon>Mammalia</taxon>
        <taxon>Eutheria</taxon>
        <taxon>Laurasiatheria</taxon>
        <taxon>Artiodactyla</taxon>
        <taxon>Whippomorpha</taxon>
        <taxon>Cetacea</taxon>
        <taxon>Odontoceti</taxon>
        <taxon>Pontoporiidae</taxon>
        <taxon>Pontoporia</taxon>
    </lineage>
</organism>
<dbReference type="PANTHER" id="PTHR46184">
    <property type="entry name" value="UNCONVENTIONAL MYOSIN-IXB-LIKE PROTEIN"/>
    <property type="match status" value="1"/>
</dbReference>